<evidence type="ECO:0000313" key="1">
    <source>
        <dbReference type="EMBL" id="RKO94789.1"/>
    </source>
</evidence>
<name>A0A4P9WNS7_9FUNG</name>
<evidence type="ECO:0000313" key="2">
    <source>
        <dbReference type="Proteomes" id="UP000269721"/>
    </source>
</evidence>
<accession>A0A4P9WNS7</accession>
<gene>
    <name evidence="1" type="ORF">BDK51DRAFT_27081</name>
</gene>
<proteinExistence type="predicted"/>
<dbReference type="EMBL" id="KZ993818">
    <property type="protein sequence ID" value="RKO94789.1"/>
    <property type="molecule type" value="Genomic_DNA"/>
</dbReference>
<sequence length="135" mass="15311">MTSEPVTAYLNEIRGQQIAHRGVVRTLSNMKAKQSQQVLVAKCPVVSRDANQPAHIGKVNRLMCVDGLNPLVRVVNVRLELLCGGNELFQKTMEVVFQHGVWVYLAVILLDPVCRETNAAKEEEFFSWFKDREED</sequence>
<protein>
    <submittedName>
        <fullName evidence="1">Uncharacterized protein</fullName>
    </submittedName>
</protein>
<organism evidence="1 2">
    <name type="scientific">Blyttiomyces helicus</name>
    <dbReference type="NCBI Taxonomy" id="388810"/>
    <lineage>
        <taxon>Eukaryota</taxon>
        <taxon>Fungi</taxon>
        <taxon>Fungi incertae sedis</taxon>
        <taxon>Chytridiomycota</taxon>
        <taxon>Chytridiomycota incertae sedis</taxon>
        <taxon>Chytridiomycetes</taxon>
        <taxon>Chytridiomycetes incertae sedis</taxon>
        <taxon>Blyttiomyces</taxon>
    </lineage>
</organism>
<keyword evidence="2" id="KW-1185">Reference proteome</keyword>
<dbReference type="Proteomes" id="UP000269721">
    <property type="component" value="Unassembled WGS sequence"/>
</dbReference>
<reference evidence="2" key="1">
    <citation type="journal article" date="2018" name="Nat. Microbiol.">
        <title>Leveraging single-cell genomics to expand the fungal tree of life.</title>
        <authorList>
            <person name="Ahrendt S.R."/>
            <person name="Quandt C.A."/>
            <person name="Ciobanu D."/>
            <person name="Clum A."/>
            <person name="Salamov A."/>
            <person name="Andreopoulos B."/>
            <person name="Cheng J.F."/>
            <person name="Woyke T."/>
            <person name="Pelin A."/>
            <person name="Henrissat B."/>
            <person name="Reynolds N.K."/>
            <person name="Benny G.L."/>
            <person name="Smith M.E."/>
            <person name="James T.Y."/>
            <person name="Grigoriev I.V."/>
        </authorList>
    </citation>
    <scope>NUCLEOTIDE SEQUENCE [LARGE SCALE GENOMIC DNA]</scope>
</reference>
<dbReference type="AlphaFoldDB" id="A0A4P9WNS7"/>